<dbReference type="OrthoDB" id="6312086at2"/>
<accession>A0A8H2JJP0</accession>
<dbReference type="AlphaFoldDB" id="A0A8H2JJP0"/>
<comment type="caution">
    <text evidence="1">The sequence shown here is derived from an EMBL/GenBank/DDBJ whole genome shotgun (WGS) entry which is preliminary data.</text>
</comment>
<proteinExistence type="predicted"/>
<reference evidence="1 2" key="1">
    <citation type="submission" date="2019-05" db="EMBL/GenBank/DDBJ databases">
        <title>Colwellia ponticola sp. nov., isolated from seawater.</title>
        <authorList>
            <person name="Yoon J.-H."/>
        </authorList>
    </citation>
    <scope>NUCLEOTIDE SEQUENCE [LARGE SCALE GENOMIC DNA]</scope>
    <source>
        <strain evidence="1 2">OISW-25</strain>
    </source>
</reference>
<dbReference type="Proteomes" id="UP000307702">
    <property type="component" value="Unassembled WGS sequence"/>
</dbReference>
<gene>
    <name evidence="1" type="ORF">FCS21_14865</name>
</gene>
<keyword evidence="2" id="KW-1185">Reference proteome</keyword>
<name>A0A8H2JJP0_9GAMM</name>
<protein>
    <submittedName>
        <fullName evidence="1">Uncharacterized protein</fullName>
    </submittedName>
</protein>
<evidence type="ECO:0000313" key="2">
    <source>
        <dbReference type="Proteomes" id="UP000307702"/>
    </source>
</evidence>
<evidence type="ECO:0000313" key="1">
    <source>
        <dbReference type="EMBL" id="TMM41978.1"/>
    </source>
</evidence>
<dbReference type="EMBL" id="SZVP01000019">
    <property type="protein sequence ID" value="TMM41978.1"/>
    <property type="molecule type" value="Genomic_DNA"/>
</dbReference>
<organism evidence="1 2">
    <name type="scientific">Colwellia ponticola</name>
    <dbReference type="NCBI Taxonomy" id="2304625"/>
    <lineage>
        <taxon>Bacteria</taxon>
        <taxon>Pseudomonadati</taxon>
        <taxon>Pseudomonadota</taxon>
        <taxon>Gammaproteobacteria</taxon>
        <taxon>Alteromonadales</taxon>
        <taxon>Colwelliaceae</taxon>
        <taxon>Colwellia</taxon>
    </lineage>
</organism>
<dbReference type="RefSeq" id="WP_138624336.1">
    <property type="nucleotide sequence ID" value="NZ_SZVP01000019.1"/>
</dbReference>
<sequence>MKQHIQILIDLLTKNDFSGLTEHYLSSSELENISQLAFIYLQGQKSLIKFGFYQQIATKLIEKKGLPLALIARFKDIDILSFFTPALQLKGNFNKTNQQQRNVLHYLLAGEQLGVTPVVPAFNYLRSMMLFERNETLCKALCQRDAQGLTPVEVYLSTNQNVLPLATHELSALFALIEIESKQQAITAANYWVTIKAVSKICRKQIQPINKELQRLLLIATYYKQPIEQVINDSQ</sequence>